<evidence type="ECO:0000256" key="1">
    <source>
        <dbReference type="SAM" id="MobiDB-lite"/>
    </source>
</evidence>
<sequence length="185" mass="20499">MRVGLANSCGGEDSGWDEGHSGSKVLWGKNREEEGRKEGGKDERNGEREIERGKREREESIREGRREGEENTRRVSRKKNGEHEVRASCWRGGMETQDGRVRMVEAGWERRGGRGGTGEAGMEVTSCSQWLMSRGYKGHAGRLCRGPHGTEEQGSVAHLSPPLPPFVALSSPFRSLSLPPPWSVS</sequence>
<proteinExistence type="predicted"/>
<evidence type="ECO:0000313" key="3">
    <source>
        <dbReference type="Proteomes" id="UP000324222"/>
    </source>
</evidence>
<evidence type="ECO:0000313" key="2">
    <source>
        <dbReference type="EMBL" id="MPC71138.1"/>
    </source>
</evidence>
<comment type="caution">
    <text evidence="2">The sequence shown here is derived from an EMBL/GenBank/DDBJ whole genome shotgun (WGS) entry which is preliminary data.</text>
</comment>
<name>A0A5B7HR10_PORTR</name>
<dbReference type="AlphaFoldDB" id="A0A5B7HR10"/>
<gene>
    <name evidence="2" type="ORF">E2C01_065408</name>
</gene>
<dbReference type="Proteomes" id="UP000324222">
    <property type="component" value="Unassembled WGS sequence"/>
</dbReference>
<dbReference type="EMBL" id="VSRR010032369">
    <property type="protein sequence ID" value="MPC71138.1"/>
    <property type="molecule type" value="Genomic_DNA"/>
</dbReference>
<reference evidence="2 3" key="1">
    <citation type="submission" date="2019-05" db="EMBL/GenBank/DDBJ databases">
        <title>Another draft genome of Portunus trituberculatus and its Hox gene families provides insights of decapod evolution.</title>
        <authorList>
            <person name="Jeong J.-H."/>
            <person name="Song I."/>
            <person name="Kim S."/>
            <person name="Choi T."/>
            <person name="Kim D."/>
            <person name="Ryu S."/>
            <person name="Kim W."/>
        </authorList>
    </citation>
    <scope>NUCLEOTIDE SEQUENCE [LARGE SCALE GENOMIC DNA]</scope>
    <source>
        <tissue evidence="2">Muscle</tissue>
    </source>
</reference>
<feature type="region of interest" description="Disordered" evidence="1">
    <location>
        <begin position="1"/>
        <end position="91"/>
    </location>
</feature>
<feature type="compositionally biased region" description="Basic and acidic residues" evidence="1">
    <location>
        <begin position="29"/>
        <end position="86"/>
    </location>
</feature>
<keyword evidence="3" id="KW-1185">Reference proteome</keyword>
<accession>A0A5B7HR10</accession>
<organism evidence="2 3">
    <name type="scientific">Portunus trituberculatus</name>
    <name type="common">Swimming crab</name>
    <name type="synonym">Neptunus trituberculatus</name>
    <dbReference type="NCBI Taxonomy" id="210409"/>
    <lineage>
        <taxon>Eukaryota</taxon>
        <taxon>Metazoa</taxon>
        <taxon>Ecdysozoa</taxon>
        <taxon>Arthropoda</taxon>
        <taxon>Crustacea</taxon>
        <taxon>Multicrustacea</taxon>
        <taxon>Malacostraca</taxon>
        <taxon>Eumalacostraca</taxon>
        <taxon>Eucarida</taxon>
        <taxon>Decapoda</taxon>
        <taxon>Pleocyemata</taxon>
        <taxon>Brachyura</taxon>
        <taxon>Eubrachyura</taxon>
        <taxon>Portunoidea</taxon>
        <taxon>Portunidae</taxon>
        <taxon>Portuninae</taxon>
        <taxon>Portunus</taxon>
    </lineage>
</organism>
<protein>
    <submittedName>
        <fullName evidence="2">Uncharacterized protein</fullName>
    </submittedName>
</protein>